<sequence>MSAPNRNAQALAAANHALQLHPTSLRFLYWKAIALCLQEDDSGCIEALDAFLAIAPNDHNKVPSCHYRKAMHYGSRTNDALFVQAFEAAVESEQYQLPCFLPYQFPDKEFIRTCYNIAKRKLESADSFN</sequence>
<accession>A0A914P4Q4</accession>
<evidence type="ECO:0000313" key="1">
    <source>
        <dbReference type="Proteomes" id="UP000887578"/>
    </source>
</evidence>
<dbReference type="InterPro" id="IPR011990">
    <property type="entry name" value="TPR-like_helical_dom_sf"/>
</dbReference>
<dbReference type="Gene3D" id="1.25.40.10">
    <property type="entry name" value="Tetratricopeptide repeat domain"/>
    <property type="match status" value="1"/>
</dbReference>
<dbReference type="Proteomes" id="UP000887578">
    <property type="component" value="Unplaced"/>
</dbReference>
<organism evidence="1 2">
    <name type="scientific">Panagrolaimus davidi</name>
    <dbReference type="NCBI Taxonomy" id="227884"/>
    <lineage>
        <taxon>Eukaryota</taxon>
        <taxon>Metazoa</taxon>
        <taxon>Ecdysozoa</taxon>
        <taxon>Nematoda</taxon>
        <taxon>Chromadorea</taxon>
        <taxon>Rhabditida</taxon>
        <taxon>Tylenchina</taxon>
        <taxon>Panagrolaimomorpha</taxon>
        <taxon>Panagrolaimoidea</taxon>
        <taxon>Panagrolaimidae</taxon>
        <taxon>Panagrolaimus</taxon>
    </lineage>
</organism>
<reference evidence="2" key="1">
    <citation type="submission" date="2022-11" db="UniProtKB">
        <authorList>
            <consortium name="WormBaseParasite"/>
        </authorList>
    </citation>
    <scope>IDENTIFICATION</scope>
</reference>
<protein>
    <submittedName>
        <fullName evidence="2">Tetratricopeptide repeat protein</fullName>
    </submittedName>
</protein>
<evidence type="ECO:0000313" key="2">
    <source>
        <dbReference type="WBParaSite" id="PDA_v2.g12303.t1"/>
    </source>
</evidence>
<dbReference type="AlphaFoldDB" id="A0A914P4Q4"/>
<proteinExistence type="predicted"/>
<keyword evidence="1" id="KW-1185">Reference proteome</keyword>
<name>A0A914P4Q4_9BILA</name>
<dbReference type="WBParaSite" id="PDA_v2.g12303.t1">
    <property type="protein sequence ID" value="PDA_v2.g12303.t1"/>
    <property type="gene ID" value="PDA_v2.g12303"/>
</dbReference>
<dbReference type="SUPFAM" id="SSF48452">
    <property type="entry name" value="TPR-like"/>
    <property type="match status" value="1"/>
</dbReference>